<name>A0A8S1VZ44_PAROT</name>
<dbReference type="EMBL" id="CAJJDP010000075">
    <property type="protein sequence ID" value="CAD8181102.1"/>
    <property type="molecule type" value="Genomic_DNA"/>
</dbReference>
<sequence length="277" mass="32946">MQSQKSLDNYTINNQSKRFSSFCGGSQKLQTLRIILNLFCIYRFHKHKIYDIFIDGRSTSFTFIPSNIQIWTTDRVASITEIQDVVSNLRNLISKGFYFIYENAMISIEKHSYGIIWNRGLCKELYKNSFSLQKIFESFRDQIGFNGGVERWQYSCCSQFEMLIQINQSECSWILENQIKLFLQIISRILFLKEYERVLASNLMNLNKQADQNLLEAYELKVHQYQPDTLIIYKNYNFDEITQGVEFYRIIQDIMKISNCVWLAQIEPMQISRELDY</sequence>
<accession>A0A8S1VZ44</accession>
<comment type="caution">
    <text evidence="1">The sequence shown here is derived from an EMBL/GenBank/DDBJ whole genome shotgun (WGS) entry which is preliminary data.</text>
</comment>
<gene>
    <name evidence="1" type="ORF">POCTA_138.1.T0760136</name>
</gene>
<organism evidence="1 2">
    <name type="scientific">Paramecium octaurelia</name>
    <dbReference type="NCBI Taxonomy" id="43137"/>
    <lineage>
        <taxon>Eukaryota</taxon>
        <taxon>Sar</taxon>
        <taxon>Alveolata</taxon>
        <taxon>Ciliophora</taxon>
        <taxon>Intramacronucleata</taxon>
        <taxon>Oligohymenophorea</taxon>
        <taxon>Peniculida</taxon>
        <taxon>Parameciidae</taxon>
        <taxon>Paramecium</taxon>
    </lineage>
</organism>
<protein>
    <submittedName>
        <fullName evidence="1">Uncharacterized protein</fullName>
    </submittedName>
</protein>
<dbReference type="Proteomes" id="UP000683925">
    <property type="component" value="Unassembled WGS sequence"/>
</dbReference>
<evidence type="ECO:0000313" key="2">
    <source>
        <dbReference type="Proteomes" id="UP000683925"/>
    </source>
</evidence>
<keyword evidence="2" id="KW-1185">Reference proteome</keyword>
<reference evidence="1" key="1">
    <citation type="submission" date="2021-01" db="EMBL/GenBank/DDBJ databases">
        <authorList>
            <consortium name="Genoscope - CEA"/>
            <person name="William W."/>
        </authorList>
    </citation>
    <scope>NUCLEOTIDE SEQUENCE</scope>
</reference>
<evidence type="ECO:0000313" key="1">
    <source>
        <dbReference type="EMBL" id="CAD8181102.1"/>
    </source>
</evidence>
<dbReference type="AlphaFoldDB" id="A0A8S1VZ44"/>
<proteinExistence type="predicted"/>